<feature type="compositionally biased region" description="Polar residues" evidence="1">
    <location>
        <begin position="174"/>
        <end position="183"/>
    </location>
</feature>
<evidence type="ECO:0000256" key="1">
    <source>
        <dbReference type="SAM" id="MobiDB-lite"/>
    </source>
</evidence>
<reference evidence="2" key="2">
    <citation type="submission" date="2020-11" db="EMBL/GenBank/DDBJ databases">
        <authorList>
            <person name="McCartney M.A."/>
            <person name="Auch B."/>
            <person name="Kono T."/>
            <person name="Mallez S."/>
            <person name="Becker A."/>
            <person name="Gohl D.M."/>
            <person name="Silverstein K.A.T."/>
            <person name="Koren S."/>
            <person name="Bechman K.B."/>
            <person name="Herman A."/>
            <person name="Abrahante J.E."/>
            <person name="Garbe J."/>
        </authorList>
    </citation>
    <scope>NUCLEOTIDE SEQUENCE</scope>
    <source>
        <strain evidence="2">Duluth1</strain>
        <tissue evidence="2">Whole animal</tissue>
    </source>
</reference>
<dbReference type="AlphaFoldDB" id="A0A9D3Z620"/>
<evidence type="ECO:0000313" key="3">
    <source>
        <dbReference type="Proteomes" id="UP000828390"/>
    </source>
</evidence>
<feature type="region of interest" description="Disordered" evidence="1">
    <location>
        <begin position="161"/>
        <end position="183"/>
    </location>
</feature>
<comment type="caution">
    <text evidence="2">The sequence shown here is derived from an EMBL/GenBank/DDBJ whole genome shotgun (WGS) entry which is preliminary data.</text>
</comment>
<feature type="compositionally biased region" description="Polar residues" evidence="1">
    <location>
        <begin position="56"/>
        <end position="65"/>
    </location>
</feature>
<organism evidence="2 3">
    <name type="scientific">Dreissena polymorpha</name>
    <name type="common">Zebra mussel</name>
    <name type="synonym">Mytilus polymorpha</name>
    <dbReference type="NCBI Taxonomy" id="45954"/>
    <lineage>
        <taxon>Eukaryota</taxon>
        <taxon>Metazoa</taxon>
        <taxon>Spiralia</taxon>
        <taxon>Lophotrochozoa</taxon>
        <taxon>Mollusca</taxon>
        <taxon>Bivalvia</taxon>
        <taxon>Autobranchia</taxon>
        <taxon>Heteroconchia</taxon>
        <taxon>Euheterodonta</taxon>
        <taxon>Imparidentia</taxon>
        <taxon>Neoheterodontei</taxon>
        <taxon>Myida</taxon>
        <taxon>Dreissenoidea</taxon>
        <taxon>Dreissenidae</taxon>
        <taxon>Dreissena</taxon>
    </lineage>
</organism>
<evidence type="ECO:0000313" key="2">
    <source>
        <dbReference type="EMBL" id="KAH3710997.1"/>
    </source>
</evidence>
<dbReference type="EMBL" id="JAIWYP010000014">
    <property type="protein sequence ID" value="KAH3710997.1"/>
    <property type="molecule type" value="Genomic_DNA"/>
</dbReference>
<accession>A0A9D3Z620</accession>
<keyword evidence="3" id="KW-1185">Reference proteome</keyword>
<reference evidence="2" key="1">
    <citation type="journal article" date="2019" name="bioRxiv">
        <title>The Genome of the Zebra Mussel, Dreissena polymorpha: A Resource for Invasive Species Research.</title>
        <authorList>
            <person name="McCartney M.A."/>
            <person name="Auch B."/>
            <person name="Kono T."/>
            <person name="Mallez S."/>
            <person name="Zhang Y."/>
            <person name="Obille A."/>
            <person name="Becker A."/>
            <person name="Abrahante J.E."/>
            <person name="Garbe J."/>
            <person name="Badalamenti J.P."/>
            <person name="Herman A."/>
            <person name="Mangelson H."/>
            <person name="Liachko I."/>
            <person name="Sullivan S."/>
            <person name="Sone E.D."/>
            <person name="Koren S."/>
            <person name="Silverstein K.A.T."/>
            <person name="Beckman K.B."/>
            <person name="Gohl D.M."/>
        </authorList>
    </citation>
    <scope>NUCLEOTIDE SEQUENCE</scope>
    <source>
        <strain evidence="2">Duluth1</strain>
        <tissue evidence="2">Whole animal</tissue>
    </source>
</reference>
<gene>
    <name evidence="2" type="ORF">DPMN_070496</name>
</gene>
<protein>
    <submittedName>
        <fullName evidence="2">Uncharacterized protein</fullName>
    </submittedName>
</protein>
<feature type="region of interest" description="Disordered" evidence="1">
    <location>
        <begin position="39"/>
        <end position="116"/>
    </location>
</feature>
<feature type="compositionally biased region" description="Polar residues" evidence="1">
    <location>
        <begin position="99"/>
        <end position="116"/>
    </location>
</feature>
<proteinExistence type="predicted"/>
<dbReference type="Proteomes" id="UP000828390">
    <property type="component" value="Unassembled WGS sequence"/>
</dbReference>
<sequence>MNSAGSERPSAVNKPDFLVSAKLEPSPVTHIKYTKCLDTSSDQLDGSESAPMKPSLHQSLESTARPTEVASMRKTKSNANNGDILPSPKSKMTSPMARSLTQTTENARKVTTSSTKLPTEPIKVILPPSSRNTVMSINETNIISEAINKNIPLRQQVTHNIETTHPDSKDTLVVSRSTDSVPD</sequence>
<name>A0A9D3Z620_DREPO</name>